<feature type="non-terminal residue" evidence="5">
    <location>
        <position position="302"/>
    </location>
</feature>
<dbReference type="InterPro" id="IPR027417">
    <property type="entry name" value="P-loop_NTPase"/>
</dbReference>
<keyword evidence="3" id="KW-0067">ATP-binding</keyword>
<dbReference type="GO" id="GO:0006289">
    <property type="term" value="P:nucleotide-excision repair"/>
    <property type="evidence" value="ECO:0007669"/>
    <property type="project" value="InterPro"/>
</dbReference>
<accession>A0A382NQ95</accession>
<organism evidence="5">
    <name type="scientific">marine metagenome</name>
    <dbReference type="NCBI Taxonomy" id="408172"/>
    <lineage>
        <taxon>unclassified sequences</taxon>
        <taxon>metagenomes</taxon>
        <taxon>ecological metagenomes</taxon>
    </lineage>
</organism>
<dbReference type="Gene3D" id="6.10.140.240">
    <property type="match status" value="1"/>
</dbReference>
<keyword evidence="1" id="KW-0963">Cytoplasm</keyword>
<dbReference type="AlphaFoldDB" id="A0A382NQ95"/>
<dbReference type="SMART" id="SM00487">
    <property type="entry name" value="DEXDc"/>
    <property type="match status" value="1"/>
</dbReference>
<dbReference type="PROSITE" id="PS51192">
    <property type="entry name" value="HELICASE_ATP_BIND_1"/>
    <property type="match status" value="1"/>
</dbReference>
<protein>
    <recommendedName>
        <fullName evidence="4">Helicase ATP-binding domain-containing protein</fullName>
    </recommendedName>
</protein>
<reference evidence="5" key="1">
    <citation type="submission" date="2018-05" db="EMBL/GenBank/DDBJ databases">
        <authorList>
            <person name="Lanie J.A."/>
            <person name="Ng W.-L."/>
            <person name="Kazmierczak K.M."/>
            <person name="Andrzejewski T.M."/>
            <person name="Davidsen T.M."/>
            <person name="Wayne K.J."/>
            <person name="Tettelin H."/>
            <person name="Glass J.I."/>
            <person name="Rusch D."/>
            <person name="Podicherti R."/>
            <person name="Tsui H.-C.T."/>
            <person name="Winkler M.E."/>
        </authorList>
    </citation>
    <scope>NUCLEOTIDE SEQUENCE</scope>
</reference>
<dbReference type="InterPro" id="IPR041471">
    <property type="entry name" value="UvrB_inter"/>
</dbReference>
<sequence length="302" mass="34982">METFELISDYLPKGDQPQAIDKLTTGLLRGNRFQSLLGVTGSGKTFTMANVIQNVQRPTLVISPNKTLAAQLYNEFRDFFPTNSVHYFVSYYDYYRPEAYIPTTDFYVEKEVDINEEINRLRLASTAAVLSRHDVITVASVSCIYGLGDPEIYSNQCVEIEIGNIIKRRDLLRKLVDIQYERNEVGFSHGTFRAKGDVIEVFPAYTDFAYRIELFGDEIDRISEIDTLTGEILGNHDKLMIFPAKHFMTEEDRVEQALLDIEVELQNQIEFFRSQDKLLEAQRIEQRTRYDLEMIRETGYCQ</sequence>
<evidence type="ECO:0000313" key="5">
    <source>
        <dbReference type="EMBL" id="SVC63349.1"/>
    </source>
</evidence>
<dbReference type="GO" id="GO:0005524">
    <property type="term" value="F:ATP binding"/>
    <property type="evidence" value="ECO:0007669"/>
    <property type="project" value="UniProtKB-KW"/>
</dbReference>
<feature type="domain" description="Helicase ATP-binding" evidence="4">
    <location>
        <begin position="25"/>
        <end position="176"/>
    </location>
</feature>
<dbReference type="PANTHER" id="PTHR24029:SF0">
    <property type="entry name" value="UVRABC SYSTEM PROTEIN B"/>
    <property type="match status" value="1"/>
</dbReference>
<evidence type="ECO:0000256" key="3">
    <source>
        <dbReference type="ARBA" id="ARBA00022840"/>
    </source>
</evidence>
<evidence type="ECO:0000256" key="2">
    <source>
        <dbReference type="ARBA" id="ARBA00022741"/>
    </source>
</evidence>
<dbReference type="InterPro" id="IPR004807">
    <property type="entry name" value="UvrB"/>
</dbReference>
<dbReference type="PANTHER" id="PTHR24029">
    <property type="entry name" value="UVRABC SYSTEM PROTEIN B"/>
    <property type="match status" value="1"/>
</dbReference>
<dbReference type="InterPro" id="IPR014001">
    <property type="entry name" value="Helicase_ATP-bd"/>
</dbReference>
<evidence type="ECO:0000259" key="4">
    <source>
        <dbReference type="PROSITE" id="PS51192"/>
    </source>
</evidence>
<dbReference type="Pfam" id="PF04851">
    <property type="entry name" value="ResIII"/>
    <property type="match status" value="1"/>
</dbReference>
<name>A0A382NQ95_9ZZZZ</name>
<dbReference type="Pfam" id="PF17757">
    <property type="entry name" value="UvrB_inter"/>
    <property type="match status" value="1"/>
</dbReference>
<dbReference type="InterPro" id="IPR006935">
    <property type="entry name" value="Helicase/UvrB_N"/>
</dbReference>
<dbReference type="GO" id="GO:0009380">
    <property type="term" value="C:excinuclease repair complex"/>
    <property type="evidence" value="ECO:0007669"/>
    <property type="project" value="InterPro"/>
</dbReference>
<dbReference type="SUPFAM" id="SSF52540">
    <property type="entry name" value="P-loop containing nucleoside triphosphate hydrolases"/>
    <property type="match status" value="1"/>
</dbReference>
<proteinExistence type="predicted"/>
<gene>
    <name evidence="5" type="ORF">METZ01_LOCUS316203</name>
</gene>
<evidence type="ECO:0000256" key="1">
    <source>
        <dbReference type="ARBA" id="ARBA00022490"/>
    </source>
</evidence>
<dbReference type="Gene3D" id="3.40.50.300">
    <property type="entry name" value="P-loop containing nucleotide triphosphate hydrolases"/>
    <property type="match status" value="1"/>
</dbReference>
<dbReference type="GO" id="GO:0016887">
    <property type="term" value="F:ATP hydrolysis activity"/>
    <property type="evidence" value="ECO:0007669"/>
    <property type="project" value="InterPro"/>
</dbReference>
<dbReference type="GO" id="GO:0003677">
    <property type="term" value="F:DNA binding"/>
    <property type="evidence" value="ECO:0007669"/>
    <property type="project" value="InterPro"/>
</dbReference>
<dbReference type="EMBL" id="UINC01102040">
    <property type="protein sequence ID" value="SVC63349.1"/>
    <property type="molecule type" value="Genomic_DNA"/>
</dbReference>
<keyword evidence="2" id="KW-0547">Nucleotide-binding</keyword>